<gene>
    <name evidence="2" type="ORF">ALQ05_200208</name>
</gene>
<dbReference type="Proteomes" id="UP000279553">
    <property type="component" value="Unassembled WGS sequence"/>
</dbReference>
<feature type="compositionally biased region" description="Polar residues" evidence="1">
    <location>
        <begin position="1"/>
        <end position="15"/>
    </location>
</feature>
<name>A0A3M4L099_PSEA0</name>
<dbReference type="AlphaFoldDB" id="A0A3M4L099"/>
<protein>
    <submittedName>
        <fullName evidence="2">Uncharacterized protein</fullName>
    </submittedName>
</protein>
<proteinExistence type="predicted"/>
<comment type="caution">
    <text evidence="2">The sequence shown here is derived from an EMBL/GenBank/DDBJ whole genome shotgun (WGS) entry which is preliminary data.</text>
</comment>
<accession>A0A3M4L099</accession>
<dbReference type="EMBL" id="RBRD01000205">
    <property type="protein sequence ID" value="RMQ34838.1"/>
    <property type="molecule type" value="Genomic_DNA"/>
</dbReference>
<reference evidence="2 3" key="1">
    <citation type="submission" date="2018-08" db="EMBL/GenBank/DDBJ databases">
        <title>Recombination of ecologically and evolutionarily significant loci maintains genetic cohesion in the Pseudomonas syringae species complex.</title>
        <authorList>
            <person name="Dillon M."/>
            <person name="Thakur S."/>
            <person name="Almeida R.N.D."/>
            <person name="Weir B.S."/>
            <person name="Guttman D.S."/>
        </authorList>
    </citation>
    <scope>NUCLEOTIDE SEQUENCE [LARGE SCALE GENOMIC DNA]</scope>
    <source>
        <strain evidence="2 3">ICMP 535</strain>
    </source>
</reference>
<organism evidence="2 3">
    <name type="scientific">Pseudomonas amygdali pv. mori</name>
    <dbReference type="NCBI Taxonomy" id="34065"/>
    <lineage>
        <taxon>Bacteria</taxon>
        <taxon>Pseudomonadati</taxon>
        <taxon>Pseudomonadota</taxon>
        <taxon>Gammaproteobacteria</taxon>
        <taxon>Pseudomonadales</taxon>
        <taxon>Pseudomonadaceae</taxon>
        <taxon>Pseudomonas</taxon>
        <taxon>Pseudomonas amygdali</taxon>
    </lineage>
</organism>
<sequence>MLELTSFPSGASQAPQALDQRFSMPSRRRADTPTISTPMGEPTEFGKNRTLRFSELS</sequence>
<evidence type="ECO:0000256" key="1">
    <source>
        <dbReference type="SAM" id="MobiDB-lite"/>
    </source>
</evidence>
<evidence type="ECO:0000313" key="3">
    <source>
        <dbReference type="Proteomes" id="UP000279553"/>
    </source>
</evidence>
<feature type="region of interest" description="Disordered" evidence="1">
    <location>
        <begin position="1"/>
        <end position="57"/>
    </location>
</feature>
<evidence type="ECO:0000313" key="2">
    <source>
        <dbReference type="EMBL" id="RMQ34838.1"/>
    </source>
</evidence>